<evidence type="ECO:0000256" key="1">
    <source>
        <dbReference type="ARBA" id="ARBA00004141"/>
    </source>
</evidence>
<dbReference type="RefSeq" id="WP_091313765.1">
    <property type="nucleotide sequence ID" value="NZ_CBCSJU010000001.1"/>
</dbReference>
<evidence type="ECO:0000313" key="6">
    <source>
        <dbReference type="EMBL" id="SEJ11199.1"/>
    </source>
</evidence>
<name>A0A1H6W2N4_9FLAO</name>
<feature type="transmembrane region" description="Helical" evidence="5">
    <location>
        <begin position="42"/>
        <end position="60"/>
    </location>
</feature>
<keyword evidence="2 5" id="KW-0812">Transmembrane</keyword>
<keyword evidence="4 5" id="KW-0472">Membrane</keyword>
<accession>A0A1H6W2N4</accession>
<evidence type="ECO:0000313" key="7">
    <source>
        <dbReference type="Proteomes" id="UP000199702"/>
    </source>
</evidence>
<evidence type="ECO:0000256" key="3">
    <source>
        <dbReference type="ARBA" id="ARBA00022989"/>
    </source>
</evidence>
<keyword evidence="7" id="KW-1185">Reference proteome</keyword>
<comment type="subcellular location">
    <subcellularLocation>
        <location evidence="1">Membrane</location>
        <topology evidence="1">Multi-pass membrane protein</topology>
    </subcellularLocation>
</comment>
<dbReference type="Proteomes" id="UP000199702">
    <property type="component" value="Unassembled WGS sequence"/>
</dbReference>
<reference evidence="7" key="1">
    <citation type="submission" date="2016-10" db="EMBL/GenBank/DDBJ databases">
        <authorList>
            <person name="Varghese N."/>
            <person name="Submissions S."/>
        </authorList>
    </citation>
    <scope>NUCLEOTIDE SEQUENCE [LARGE SCALE GENOMIC DNA]</scope>
    <source>
        <strain evidence="7">DSM 17934</strain>
    </source>
</reference>
<evidence type="ECO:0008006" key="8">
    <source>
        <dbReference type="Google" id="ProtNLM"/>
    </source>
</evidence>
<gene>
    <name evidence="6" type="ORF">SAMN05660918_2408</name>
</gene>
<feature type="transmembrane region" description="Helical" evidence="5">
    <location>
        <begin position="97"/>
        <end position="117"/>
    </location>
</feature>
<feature type="transmembrane region" description="Helical" evidence="5">
    <location>
        <begin position="5"/>
        <end position="22"/>
    </location>
</feature>
<dbReference type="GO" id="GO:0016020">
    <property type="term" value="C:membrane"/>
    <property type="evidence" value="ECO:0007669"/>
    <property type="project" value="UniProtKB-SubCell"/>
</dbReference>
<proteinExistence type="predicted"/>
<evidence type="ECO:0000256" key="5">
    <source>
        <dbReference type="SAM" id="Phobius"/>
    </source>
</evidence>
<dbReference type="OrthoDB" id="8161897at2"/>
<protein>
    <recommendedName>
        <fullName evidence="8">DoxX-like family protein</fullName>
    </recommendedName>
</protein>
<dbReference type="Pfam" id="PF07681">
    <property type="entry name" value="DoxX"/>
    <property type="match status" value="1"/>
</dbReference>
<sequence length="132" mass="14606">MRHFIILLKVIVAVILLQTLYFKFSGSTESIYIFEKLGAEPIGRIGSGIIELIASILLFIDKTRFYAALTVVGTMLGAIISHLFILGIEVMNDGGTLFVLALIALISSLIIAFYYIADLKKLNNKTINSFFN</sequence>
<evidence type="ECO:0000256" key="2">
    <source>
        <dbReference type="ARBA" id="ARBA00022692"/>
    </source>
</evidence>
<feature type="transmembrane region" description="Helical" evidence="5">
    <location>
        <begin position="65"/>
        <end position="85"/>
    </location>
</feature>
<keyword evidence="3 5" id="KW-1133">Transmembrane helix</keyword>
<dbReference type="InterPro" id="IPR032808">
    <property type="entry name" value="DoxX"/>
</dbReference>
<dbReference type="STRING" id="402734.SAMN05660918_2408"/>
<organism evidence="6 7">
    <name type="scientific">Flavobacterium terrigena</name>
    <dbReference type="NCBI Taxonomy" id="402734"/>
    <lineage>
        <taxon>Bacteria</taxon>
        <taxon>Pseudomonadati</taxon>
        <taxon>Bacteroidota</taxon>
        <taxon>Flavobacteriia</taxon>
        <taxon>Flavobacteriales</taxon>
        <taxon>Flavobacteriaceae</taxon>
        <taxon>Flavobacterium</taxon>
    </lineage>
</organism>
<evidence type="ECO:0000256" key="4">
    <source>
        <dbReference type="ARBA" id="ARBA00023136"/>
    </source>
</evidence>
<dbReference type="EMBL" id="FNYA01000006">
    <property type="protein sequence ID" value="SEJ11199.1"/>
    <property type="molecule type" value="Genomic_DNA"/>
</dbReference>
<dbReference type="AlphaFoldDB" id="A0A1H6W2N4"/>